<keyword evidence="3" id="KW-1185">Reference proteome</keyword>
<feature type="transmembrane region" description="Helical" evidence="1">
    <location>
        <begin position="31"/>
        <end position="48"/>
    </location>
</feature>
<dbReference type="EMBL" id="RCVZ01000010">
    <property type="protein sequence ID" value="RLQ94335.1"/>
    <property type="molecule type" value="Genomic_DNA"/>
</dbReference>
<proteinExistence type="predicted"/>
<evidence type="ECO:0000256" key="1">
    <source>
        <dbReference type="SAM" id="Phobius"/>
    </source>
</evidence>
<sequence>MYKKWEFVVLPITSAAAFIGLMFILGETSTFSFVGAILILFAVLIGQIRDHHDVEFHRRSTKRKLRREIWSAASVFLLIYWIFQLSDVTIAERYAAVIYSLSIYLLMIFYHLKKWKRFDEDEVK</sequence>
<protein>
    <recommendedName>
        <fullName evidence="4">DUF2178 domain-containing protein</fullName>
    </recommendedName>
</protein>
<comment type="caution">
    <text evidence="2">The sequence shown here is derived from an EMBL/GenBank/DDBJ whole genome shotgun (WGS) entry which is preliminary data.</text>
</comment>
<evidence type="ECO:0000313" key="3">
    <source>
        <dbReference type="Proteomes" id="UP000276770"/>
    </source>
</evidence>
<dbReference type="Proteomes" id="UP000276770">
    <property type="component" value="Unassembled WGS sequence"/>
</dbReference>
<evidence type="ECO:0008006" key="4">
    <source>
        <dbReference type="Google" id="ProtNLM"/>
    </source>
</evidence>
<organism evidence="2 3">
    <name type="scientific">Falsibacillus albus</name>
    <dbReference type="NCBI Taxonomy" id="2478915"/>
    <lineage>
        <taxon>Bacteria</taxon>
        <taxon>Bacillati</taxon>
        <taxon>Bacillota</taxon>
        <taxon>Bacilli</taxon>
        <taxon>Bacillales</taxon>
        <taxon>Bacillaceae</taxon>
        <taxon>Falsibacillus</taxon>
    </lineage>
</organism>
<dbReference type="RefSeq" id="WP_121681426.1">
    <property type="nucleotide sequence ID" value="NZ_RCVZ01000010.1"/>
</dbReference>
<name>A0A3L7JVK0_9BACI</name>
<dbReference type="AlphaFoldDB" id="A0A3L7JVK0"/>
<feature type="transmembrane region" description="Helical" evidence="1">
    <location>
        <begin position="7"/>
        <end position="25"/>
    </location>
</feature>
<accession>A0A3L7JVK0</accession>
<gene>
    <name evidence="2" type="ORF">D9X91_14875</name>
</gene>
<feature type="transmembrane region" description="Helical" evidence="1">
    <location>
        <begin position="69"/>
        <end position="88"/>
    </location>
</feature>
<feature type="transmembrane region" description="Helical" evidence="1">
    <location>
        <begin position="94"/>
        <end position="112"/>
    </location>
</feature>
<keyword evidence="1" id="KW-1133">Transmembrane helix</keyword>
<reference evidence="2 3" key="1">
    <citation type="submission" date="2018-10" db="EMBL/GenBank/DDBJ databases">
        <title>Falsibacillus sp. genome draft.</title>
        <authorList>
            <person name="Shi S."/>
        </authorList>
    </citation>
    <scope>NUCLEOTIDE SEQUENCE [LARGE SCALE GENOMIC DNA]</scope>
    <source>
        <strain evidence="2 3">GY 10110</strain>
    </source>
</reference>
<keyword evidence="1" id="KW-0812">Transmembrane</keyword>
<keyword evidence="1" id="KW-0472">Membrane</keyword>
<evidence type="ECO:0000313" key="2">
    <source>
        <dbReference type="EMBL" id="RLQ94335.1"/>
    </source>
</evidence>